<dbReference type="EMBL" id="KV423914">
    <property type="protein sequence ID" value="KZT62746.1"/>
    <property type="molecule type" value="Genomic_DNA"/>
</dbReference>
<evidence type="ECO:0000313" key="3">
    <source>
        <dbReference type="Proteomes" id="UP000076842"/>
    </source>
</evidence>
<keyword evidence="3" id="KW-1185">Reference proteome</keyword>
<reference evidence="2 3" key="1">
    <citation type="journal article" date="2016" name="Mol. Biol. Evol.">
        <title>Comparative Genomics of Early-Diverging Mushroom-Forming Fungi Provides Insights into the Origins of Lignocellulose Decay Capabilities.</title>
        <authorList>
            <person name="Nagy L.G."/>
            <person name="Riley R."/>
            <person name="Tritt A."/>
            <person name="Adam C."/>
            <person name="Daum C."/>
            <person name="Floudas D."/>
            <person name="Sun H."/>
            <person name="Yadav J.S."/>
            <person name="Pangilinan J."/>
            <person name="Larsson K.H."/>
            <person name="Matsuura K."/>
            <person name="Barry K."/>
            <person name="Labutti K."/>
            <person name="Kuo R."/>
            <person name="Ohm R.A."/>
            <person name="Bhattacharya S.S."/>
            <person name="Shirouzu T."/>
            <person name="Yoshinaga Y."/>
            <person name="Martin F.M."/>
            <person name="Grigoriev I.V."/>
            <person name="Hibbett D.S."/>
        </authorList>
    </citation>
    <scope>NUCLEOTIDE SEQUENCE [LARGE SCALE GENOMIC DNA]</scope>
    <source>
        <strain evidence="2 3">HHB12733</strain>
    </source>
</reference>
<dbReference type="Proteomes" id="UP000076842">
    <property type="component" value="Unassembled WGS sequence"/>
</dbReference>
<accession>A0A165K6E8</accession>
<evidence type="ECO:0000313" key="2">
    <source>
        <dbReference type="EMBL" id="KZT62746.1"/>
    </source>
</evidence>
<organism evidence="2 3">
    <name type="scientific">Calocera cornea HHB12733</name>
    <dbReference type="NCBI Taxonomy" id="1353952"/>
    <lineage>
        <taxon>Eukaryota</taxon>
        <taxon>Fungi</taxon>
        <taxon>Dikarya</taxon>
        <taxon>Basidiomycota</taxon>
        <taxon>Agaricomycotina</taxon>
        <taxon>Dacrymycetes</taxon>
        <taxon>Dacrymycetales</taxon>
        <taxon>Dacrymycetaceae</taxon>
        <taxon>Calocera</taxon>
    </lineage>
</organism>
<dbReference type="InParanoid" id="A0A165K6E8"/>
<feature type="region of interest" description="Disordered" evidence="1">
    <location>
        <begin position="60"/>
        <end position="96"/>
    </location>
</feature>
<protein>
    <submittedName>
        <fullName evidence="2">Uncharacterized protein</fullName>
    </submittedName>
</protein>
<dbReference type="OrthoDB" id="3425566at2759"/>
<feature type="compositionally biased region" description="Polar residues" evidence="1">
    <location>
        <begin position="60"/>
        <end position="78"/>
    </location>
</feature>
<proteinExistence type="predicted"/>
<gene>
    <name evidence="2" type="ORF">CALCODRAFT_505201</name>
</gene>
<dbReference type="AlphaFoldDB" id="A0A165K6E8"/>
<evidence type="ECO:0000256" key="1">
    <source>
        <dbReference type="SAM" id="MobiDB-lite"/>
    </source>
</evidence>
<sequence>MTGDNWTIPILDKDLIQWVRLGPGQQLQVKKDERIVIKTSDVNKNSPQIEEELQHYRKLTGQQAFQRKRTSPASSPTRDTILPLPKTPKRSHHAMDPAASPDIVVISPLEFKTTKQDNWASAQQFGVMSARLDLYLSELQKHPKKQRMAFQAAFPADLKYASRTVSRWAKIYSDCNPTLLKEWKEDHQTQLWPQFVAATKGKGKATKSLPMADL</sequence>
<name>A0A165K6E8_9BASI</name>